<name>A0ABW1RD54_9LACO</name>
<dbReference type="InterPro" id="IPR025159">
    <property type="entry name" value="AbiEi_N"/>
</dbReference>
<organism evidence="2 3">
    <name type="scientific">Loigolactobacillus jiayinensis</name>
    <dbReference type="NCBI Taxonomy" id="2486016"/>
    <lineage>
        <taxon>Bacteria</taxon>
        <taxon>Bacillati</taxon>
        <taxon>Bacillota</taxon>
        <taxon>Bacilli</taxon>
        <taxon>Lactobacillales</taxon>
        <taxon>Lactobacillaceae</taxon>
        <taxon>Loigolactobacillus</taxon>
    </lineage>
</organism>
<dbReference type="Pfam" id="PF13338">
    <property type="entry name" value="AbiEi_4"/>
    <property type="match status" value="1"/>
</dbReference>
<sequence length="195" mass="22605">MVNEEVFKLLAEKNGMISTRMAEKHGINPMVLTRMVKSGELERVTRGLYVKAGDFEDEFATVQHKLRRGIFSHDTALFLHGVTDYTPSQYDLTFPRGYHSKLFADLLVRPHFQISTFYQLGVITLETSMGQAVKVYDLEKTICDVVRDPQTDSDVMIQAVRQYVRRQDKNLQRLMKYAKILSVEKKLRPYIEVLL</sequence>
<accession>A0ABW1RD54</accession>
<protein>
    <submittedName>
        <fullName evidence="2">Type IV toxin-antitoxin system AbiEi family antitoxin domain-containing protein</fullName>
    </submittedName>
</protein>
<keyword evidence="3" id="KW-1185">Reference proteome</keyword>
<proteinExistence type="predicted"/>
<comment type="caution">
    <text evidence="2">The sequence shown here is derived from an EMBL/GenBank/DDBJ whole genome shotgun (WGS) entry which is preliminary data.</text>
</comment>
<dbReference type="Proteomes" id="UP001596289">
    <property type="component" value="Unassembled WGS sequence"/>
</dbReference>
<evidence type="ECO:0000259" key="1">
    <source>
        <dbReference type="Pfam" id="PF13338"/>
    </source>
</evidence>
<feature type="domain" description="AbiEi antitoxin N-terminal" evidence="1">
    <location>
        <begin position="5"/>
        <end position="50"/>
    </location>
</feature>
<gene>
    <name evidence="2" type="ORF">ACFQGP_04075</name>
</gene>
<evidence type="ECO:0000313" key="3">
    <source>
        <dbReference type="Proteomes" id="UP001596289"/>
    </source>
</evidence>
<reference evidence="3" key="1">
    <citation type="journal article" date="2019" name="Int. J. Syst. Evol. Microbiol.">
        <title>The Global Catalogue of Microorganisms (GCM) 10K type strain sequencing project: providing services to taxonomists for standard genome sequencing and annotation.</title>
        <authorList>
            <consortium name="The Broad Institute Genomics Platform"/>
            <consortium name="The Broad Institute Genome Sequencing Center for Infectious Disease"/>
            <person name="Wu L."/>
            <person name="Ma J."/>
        </authorList>
    </citation>
    <scope>NUCLEOTIDE SEQUENCE [LARGE SCALE GENOMIC DNA]</scope>
    <source>
        <strain evidence="3">CCM 8904</strain>
    </source>
</reference>
<dbReference type="EMBL" id="JBHSSL010000025">
    <property type="protein sequence ID" value="MFC6169754.1"/>
    <property type="molecule type" value="Genomic_DNA"/>
</dbReference>
<evidence type="ECO:0000313" key="2">
    <source>
        <dbReference type="EMBL" id="MFC6169754.1"/>
    </source>
</evidence>
<dbReference type="RefSeq" id="WP_164509469.1">
    <property type="nucleotide sequence ID" value="NZ_JBHSSL010000025.1"/>
</dbReference>